<sequence>MERTKGTLALLLGRVALLLGGRARRRRPPPGGDGSTARDILNQPPRPLRGDDGPPAVRTPRW</sequence>
<feature type="region of interest" description="Disordered" evidence="1">
    <location>
        <begin position="21"/>
        <end position="62"/>
    </location>
</feature>
<protein>
    <submittedName>
        <fullName evidence="2">Uncharacterized protein</fullName>
    </submittedName>
</protein>
<reference evidence="2 3" key="1">
    <citation type="submission" date="2023-03" db="EMBL/GenBank/DDBJ databases">
        <title>Isolation and description of six Streptomyces strains from soil environments, able to metabolize different microbial glucans.</title>
        <authorList>
            <person name="Widen T."/>
            <person name="Larsbrink J."/>
        </authorList>
    </citation>
    <scope>NUCLEOTIDE SEQUENCE [LARGE SCALE GENOMIC DNA]</scope>
    <source>
        <strain evidence="2 3">Mut1</strain>
    </source>
</reference>
<dbReference type="EMBL" id="CP120997">
    <property type="protein sequence ID" value="WLQ32253.1"/>
    <property type="molecule type" value="Genomic_DNA"/>
</dbReference>
<dbReference type="Proteomes" id="UP001239522">
    <property type="component" value="Chromosome"/>
</dbReference>
<keyword evidence="3" id="KW-1185">Reference proteome</keyword>
<evidence type="ECO:0000313" key="2">
    <source>
        <dbReference type="EMBL" id="WLQ32253.1"/>
    </source>
</evidence>
<dbReference type="RefSeq" id="WP_306051098.1">
    <property type="nucleotide sequence ID" value="NZ_CP120997.1"/>
</dbReference>
<gene>
    <name evidence="2" type="ORF">P8A18_01790</name>
</gene>
<evidence type="ECO:0000256" key="1">
    <source>
        <dbReference type="SAM" id="MobiDB-lite"/>
    </source>
</evidence>
<accession>A0ABY9HCL4</accession>
<evidence type="ECO:0000313" key="3">
    <source>
        <dbReference type="Proteomes" id="UP001239522"/>
    </source>
</evidence>
<organism evidence="2 3">
    <name type="scientific">Streptomyces castrisilvae</name>
    <dbReference type="NCBI Taxonomy" id="3033811"/>
    <lineage>
        <taxon>Bacteria</taxon>
        <taxon>Bacillati</taxon>
        <taxon>Actinomycetota</taxon>
        <taxon>Actinomycetes</taxon>
        <taxon>Kitasatosporales</taxon>
        <taxon>Streptomycetaceae</taxon>
        <taxon>Streptomyces</taxon>
    </lineage>
</organism>
<proteinExistence type="predicted"/>
<name>A0ABY9HCL4_9ACTN</name>